<sequence length="57" mass="6552">MNKKNETKLFAFKISAKSQSIKTQEQWKVRDGVSTAGCTGWELRGYDRWGREQGVIC</sequence>
<dbReference type="Proteomes" id="UP001501294">
    <property type="component" value="Unassembled WGS sequence"/>
</dbReference>
<dbReference type="EMBL" id="BAABFU010000003">
    <property type="protein sequence ID" value="GAA4352799.1"/>
    <property type="molecule type" value="Genomic_DNA"/>
</dbReference>
<evidence type="ECO:0000313" key="2">
    <source>
        <dbReference type="Proteomes" id="UP001501294"/>
    </source>
</evidence>
<comment type="caution">
    <text evidence="1">The sequence shown here is derived from an EMBL/GenBank/DDBJ whole genome shotgun (WGS) entry which is preliminary data.</text>
</comment>
<proteinExistence type="predicted"/>
<evidence type="ECO:0000313" key="1">
    <source>
        <dbReference type="EMBL" id="GAA4352799.1"/>
    </source>
</evidence>
<name>A0ABP8I761_9GAMM</name>
<dbReference type="RefSeq" id="WP_223579373.1">
    <property type="nucleotide sequence ID" value="NZ_BAABFU010000003.1"/>
</dbReference>
<accession>A0ABP8I761</accession>
<protein>
    <submittedName>
        <fullName evidence="1">Uncharacterized protein</fullName>
    </submittedName>
</protein>
<keyword evidence="2" id="KW-1185">Reference proteome</keyword>
<organism evidence="1 2">
    <name type="scientific">Kangiella taiwanensis</name>
    <dbReference type="NCBI Taxonomy" id="1079179"/>
    <lineage>
        <taxon>Bacteria</taxon>
        <taxon>Pseudomonadati</taxon>
        <taxon>Pseudomonadota</taxon>
        <taxon>Gammaproteobacteria</taxon>
        <taxon>Kangiellales</taxon>
        <taxon>Kangiellaceae</taxon>
        <taxon>Kangiella</taxon>
    </lineage>
</organism>
<reference evidence="2" key="1">
    <citation type="journal article" date="2019" name="Int. J. Syst. Evol. Microbiol.">
        <title>The Global Catalogue of Microorganisms (GCM) 10K type strain sequencing project: providing services to taxonomists for standard genome sequencing and annotation.</title>
        <authorList>
            <consortium name="The Broad Institute Genomics Platform"/>
            <consortium name="The Broad Institute Genome Sequencing Center for Infectious Disease"/>
            <person name="Wu L."/>
            <person name="Ma J."/>
        </authorList>
    </citation>
    <scope>NUCLEOTIDE SEQUENCE [LARGE SCALE GENOMIC DNA]</scope>
    <source>
        <strain evidence="2">JCM 17727</strain>
    </source>
</reference>
<gene>
    <name evidence="1" type="ORF">GCM10023150_20740</name>
</gene>